<organism evidence="5 6">
    <name type="scientific">Rhizobium johnstonii (strain DSM 114642 / LMG 32736 / 3841)</name>
    <name type="common">Rhizobium leguminosarum bv. viciae</name>
    <dbReference type="NCBI Taxonomy" id="216596"/>
    <lineage>
        <taxon>Bacteria</taxon>
        <taxon>Pseudomonadati</taxon>
        <taxon>Pseudomonadota</taxon>
        <taxon>Alphaproteobacteria</taxon>
        <taxon>Hyphomicrobiales</taxon>
        <taxon>Rhizobiaceae</taxon>
        <taxon>Rhizobium/Agrobacterium group</taxon>
        <taxon>Rhizobium</taxon>
        <taxon>Rhizobium johnstonii</taxon>
    </lineage>
</organism>
<comment type="catalytic activity">
    <reaction evidence="2">
        <text>2 GTP = 3',3'-c-di-GMP + 2 diphosphate</text>
        <dbReference type="Rhea" id="RHEA:24898"/>
        <dbReference type="ChEBI" id="CHEBI:33019"/>
        <dbReference type="ChEBI" id="CHEBI:37565"/>
        <dbReference type="ChEBI" id="CHEBI:58805"/>
        <dbReference type="EC" id="2.7.7.65"/>
    </reaction>
</comment>
<dbReference type="eggNOG" id="COG3706">
    <property type="taxonomic scope" value="Bacteria"/>
</dbReference>
<feature type="transmembrane region" description="Helical" evidence="3">
    <location>
        <begin position="90"/>
        <end position="109"/>
    </location>
</feature>
<evidence type="ECO:0000313" key="6">
    <source>
        <dbReference type="Proteomes" id="UP000006575"/>
    </source>
</evidence>
<evidence type="ECO:0000256" key="1">
    <source>
        <dbReference type="ARBA" id="ARBA00012528"/>
    </source>
</evidence>
<keyword evidence="3" id="KW-1133">Transmembrane helix</keyword>
<dbReference type="InterPro" id="IPR029787">
    <property type="entry name" value="Nucleotide_cyclase"/>
</dbReference>
<dbReference type="EC" id="2.7.7.65" evidence="1"/>
<dbReference type="SMART" id="SM00267">
    <property type="entry name" value="GGDEF"/>
    <property type="match status" value="1"/>
</dbReference>
<feature type="domain" description="GGDEF" evidence="4">
    <location>
        <begin position="273"/>
        <end position="406"/>
    </location>
</feature>
<dbReference type="GO" id="GO:0043709">
    <property type="term" value="P:cell adhesion involved in single-species biofilm formation"/>
    <property type="evidence" value="ECO:0007669"/>
    <property type="project" value="TreeGrafter"/>
</dbReference>
<accession>Q1MM15</accession>
<dbReference type="InterPro" id="IPR050469">
    <property type="entry name" value="Diguanylate_Cyclase"/>
</dbReference>
<reference evidence="5 6" key="1">
    <citation type="journal article" date="2006" name="Genome Biol.">
        <title>The genome of Rhizobium leguminosarum has recognizable core and accessory components.</title>
        <authorList>
            <person name="Young J.W."/>
            <person name="Crossman L.C."/>
            <person name="Johnston A.W.B."/>
            <person name="Thomson N.R."/>
            <person name="Ghazoui Z.F."/>
            <person name="Hull K.H."/>
            <person name="Wexler M."/>
            <person name="Curson A.R.J."/>
            <person name="Todd J.D."/>
            <person name="Poole P.S."/>
            <person name="Mauchline T.H."/>
            <person name="East A.K."/>
            <person name="Quail M.A."/>
            <person name="Churcher C."/>
            <person name="Arrowsmith C."/>
            <person name="Cherevach A."/>
            <person name="Chillingworth T."/>
            <person name="Clarke K."/>
            <person name="Cronin A."/>
            <person name="Davis P."/>
            <person name="Fraser A."/>
            <person name="Hance Z."/>
            <person name="Hauser H."/>
            <person name="Jagels K."/>
            <person name="Moule S."/>
            <person name="Mungall K."/>
            <person name="Norbertczak H."/>
            <person name="Rabbinowitsch E."/>
            <person name="Sanders M."/>
            <person name="Simmonds M."/>
            <person name="Whitehead S."/>
            <person name="Parkhill J."/>
        </authorList>
    </citation>
    <scope>NUCLEOTIDE SEQUENCE [LARGE SCALE GENOMIC DNA]</scope>
    <source>
        <strain evidence="6">DSM 114642 / LMG 32736 / 3841</strain>
    </source>
</reference>
<gene>
    <name evidence="5" type="ordered locus">RL0494</name>
</gene>
<dbReference type="NCBIfam" id="TIGR00254">
    <property type="entry name" value="GGDEF"/>
    <property type="match status" value="1"/>
</dbReference>
<dbReference type="EnsemblBacteria" id="CAK05987">
    <property type="protein sequence ID" value="CAK05987"/>
    <property type="gene ID" value="RL0494"/>
</dbReference>
<dbReference type="GO" id="GO:0052621">
    <property type="term" value="F:diguanylate cyclase activity"/>
    <property type="evidence" value="ECO:0007669"/>
    <property type="project" value="UniProtKB-EC"/>
</dbReference>
<dbReference type="CDD" id="cd01949">
    <property type="entry name" value="GGDEF"/>
    <property type="match status" value="1"/>
</dbReference>
<dbReference type="GO" id="GO:0005886">
    <property type="term" value="C:plasma membrane"/>
    <property type="evidence" value="ECO:0007669"/>
    <property type="project" value="TreeGrafter"/>
</dbReference>
<feature type="transmembrane region" description="Helical" evidence="3">
    <location>
        <begin position="63"/>
        <end position="84"/>
    </location>
</feature>
<feature type="transmembrane region" description="Helical" evidence="3">
    <location>
        <begin position="35"/>
        <end position="56"/>
    </location>
</feature>
<feature type="transmembrane region" description="Helical" evidence="3">
    <location>
        <begin position="118"/>
        <end position="139"/>
    </location>
</feature>
<dbReference type="AlphaFoldDB" id="Q1MM15"/>
<keyword evidence="6" id="KW-1185">Reference proteome</keyword>
<dbReference type="Pfam" id="PF00990">
    <property type="entry name" value="GGDEF"/>
    <property type="match status" value="1"/>
</dbReference>
<dbReference type="Gene3D" id="3.30.70.270">
    <property type="match status" value="1"/>
</dbReference>
<dbReference type="PANTHER" id="PTHR45138:SF9">
    <property type="entry name" value="DIGUANYLATE CYCLASE DGCM-RELATED"/>
    <property type="match status" value="1"/>
</dbReference>
<dbReference type="PROSITE" id="PS50887">
    <property type="entry name" value="GGDEF"/>
    <property type="match status" value="1"/>
</dbReference>
<proteinExistence type="predicted"/>
<dbReference type="PANTHER" id="PTHR45138">
    <property type="entry name" value="REGULATORY COMPONENTS OF SENSORY TRANSDUCTION SYSTEM"/>
    <property type="match status" value="1"/>
</dbReference>
<keyword evidence="3" id="KW-0472">Membrane</keyword>
<evidence type="ECO:0000259" key="4">
    <source>
        <dbReference type="PROSITE" id="PS50887"/>
    </source>
</evidence>
<dbReference type="EMBL" id="AM236080">
    <property type="protein sequence ID" value="CAK05987.1"/>
    <property type="molecule type" value="Genomic_DNA"/>
</dbReference>
<feature type="transmembrane region" description="Helical" evidence="3">
    <location>
        <begin position="145"/>
        <end position="162"/>
    </location>
</feature>
<name>Q1MM15_RHIJ3</name>
<dbReference type="FunFam" id="3.30.70.270:FF:000001">
    <property type="entry name" value="Diguanylate cyclase domain protein"/>
    <property type="match status" value="1"/>
</dbReference>
<dbReference type="InterPro" id="IPR000160">
    <property type="entry name" value="GGDEF_dom"/>
</dbReference>
<dbReference type="Proteomes" id="UP000006575">
    <property type="component" value="Chromosome"/>
</dbReference>
<dbReference type="HOGENOM" id="CLU_000445_11_1_5"/>
<protein>
    <recommendedName>
        <fullName evidence="1">diguanylate cyclase</fullName>
        <ecNumber evidence="1">2.7.7.65</ecNumber>
    </recommendedName>
</protein>
<feature type="transmembrane region" description="Helical" evidence="3">
    <location>
        <begin position="217"/>
        <end position="235"/>
    </location>
</feature>
<dbReference type="InterPro" id="IPR043128">
    <property type="entry name" value="Rev_trsase/Diguanyl_cyclase"/>
</dbReference>
<sequence>MHKTFLSTDPMSCRHHPARLQSRRLKSMMLDYNSLLLALGVSAACLAVTLMGSWLVRRSETVLLTATVGLVLVVSGIFVYSAYVNTPEKWLGVANFVLFHAGFATIWGAGKQFLTGRVFLPAIAIRAFAAMVFSVVPMLSGYDGLAFIADNLAIALLLFATARQYWLARAEAPAPLLGITALYTLTAISFFLCAAVLISDGKLVLGHAPSNWAEDLSLAVCIAGMTGIGALSLALHQWRLAARHRLDAITDPLTGLLNRRALFDQYGTRPMGTTTAVIVFDIDHFKSVNDRFGHATGDRVLNVFAGELSAHCRTGDTAARLGGEEFVLVLKEIMPGRAELTAERIRRAFEAREIHIDDEVLTCTVSVGVAPGRSKSLDFDTMLSAADKALYVAKRAGRNRVELASYLKAVPVEATRTAS</sequence>
<feature type="transmembrane region" description="Helical" evidence="3">
    <location>
        <begin position="174"/>
        <end position="197"/>
    </location>
</feature>
<evidence type="ECO:0000313" key="5">
    <source>
        <dbReference type="EMBL" id="CAK05987.1"/>
    </source>
</evidence>
<keyword evidence="3 5" id="KW-0812">Transmembrane</keyword>
<dbReference type="GO" id="GO:1902201">
    <property type="term" value="P:negative regulation of bacterial-type flagellum-dependent cell motility"/>
    <property type="evidence" value="ECO:0007669"/>
    <property type="project" value="TreeGrafter"/>
</dbReference>
<evidence type="ECO:0000256" key="3">
    <source>
        <dbReference type="SAM" id="Phobius"/>
    </source>
</evidence>
<dbReference type="KEGG" id="rle:RL0494"/>
<dbReference type="SUPFAM" id="SSF55073">
    <property type="entry name" value="Nucleotide cyclase"/>
    <property type="match status" value="1"/>
</dbReference>
<evidence type="ECO:0000256" key="2">
    <source>
        <dbReference type="ARBA" id="ARBA00034247"/>
    </source>
</evidence>